<feature type="transmembrane region" description="Helical" evidence="10">
    <location>
        <begin position="106"/>
        <end position="125"/>
    </location>
</feature>
<proteinExistence type="inferred from homology"/>
<dbReference type="FunCoup" id="A0A6J2XEG5">
    <property type="interactions" value="2476"/>
</dbReference>
<evidence type="ECO:0000313" key="13">
    <source>
        <dbReference type="RefSeq" id="XP_030749642.1"/>
    </source>
</evidence>
<accession>A0A6J2XEG5</accession>
<dbReference type="Pfam" id="PF03901">
    <property type="entry name" value="Glyco_transf_22"/>
    <property type="match status" value="1"/>
</dbReference>
<dbReference type="PANTHER" id="PTHR22760">
    <property type="entry name" value="GLYCOSYLTRANSFERASE"/>
    <property type="match status" value="1"/>
</dbReference>
<feature type="transmembrane region" description="Helical" evidence="10">
    <location>
        <begin position="137"/>
        <end position="155"/>
    </location>
</feature>
<comment type="pathway">
    <text evidence="2">Protein modification; protein glycosylation.</text>
</comment>
<dbReference type="Proteomes" id="UP000504635">
    <property type="component" value="Unplaced"/>
</dbReference>
<keyword evidence="12" id="KW-1185">Reference proteome</keyword>
<evidence type="ECO:0000313" key="12">
    <source>
        <dbReference type="Proteomes" id="UP000504635"/>
    </source>
</evidence>
<gene>
    <name evidence="13" type="primary">LOC115877545</name>
</gene>
<dbReference type="UniPathway" id="UPA00378"/>
<comment type="subcellular location">
    <subcellularLocation>
        <location evidence="1 10">Endoplasmic reticulum membrane</location>
        <topology evidence="1 10">Multi-pass membrane protein</topology>
    </subcellularLocation>
</comment>
<evidence type="ECO:0000256" key="4">
    <source>
        <dbReference type="ARBA" id="ARBA00022676"/>
    </source>
</evidence>
<evidence type="ECO:0000256" key="3">
    <source>
        <dbReference type="ARBA" id="ARBA00007063"/>
    </source>
</evidence>
<keyword evidence="7 10" id="KW-0256">Endoplasmic reticulum</keyword>
<sequence>MVKSQPPFRLRQNASQNLQKNHKKDLAKKTTKIQPVKTEKKSTENVINNLMFPGGETAFKALMSARFCAAIWSHITDCDETFNYWEPTHYLVFGKGLQTWEYSPQFALRSYFYLMIHATPIWIYHKLLQPNPLLMFYFSRCILGLCFAFAEVYFYKSICKEFGVHIGRICLAFQLFSPGMFISSTAFLPSSFAMYNFTAACAAWWQQRYSLAILFTALGSLLGWPFAALLGVPIVFDMVIRKKYYLDFVQWTVLAGLAVSVPMILIDSLLYGRLVIAPLNLIKYNILGGLGPELYGTEPFSFYVINGFLNFNIVWVLALFCPIILLLNHLFVPSKNKSTLNLPYWLSLSPMFLWLAVFMFQKHKEERFLFPIYPMICLAGAISLDIVQKLLFRCWSLFHKYANKSTSLRNVHYLDKTTFVTIIAVGLSFILGISRIIALYRNYHAPLDLMMELNRYPSEIKISDRSQIHVCFGKEWHRYPSSFFLPNTNWNVHFIKSEFDGMLPAPYASQHNATQIVHPHFNDQNKEEPSLYYNVNHCHFLLDLDLNKETELEPIYSKRTDRWKVVTSYRFLNAEMSNQFARAFYVPFLTDKYVTFGNFSLLQSTKFRIK</sequence>
<dbReference type="EC" id="2.4.1.-" evidence="10"/>
<protein>
    <recommendedName>
        <fullName evidence="10">Mannosyltransferase</fullName>
        <ecNumber evidence="10">2.4.1.-</ecNumber>
    </recommendedName>
</protein>
<feature type="transmembrane region" description="Helical" evidence="10">
    <location>
        <begin position="187"/>
        <end position="205"/>
    </location>
</feature>
<keyword evidence="6 10" id="KW-0812">Transmembrane</keyword>
<evidence type="ECO:0000256" key="11">
    <source>
        <dbReference type="SAM" id="MobiDB-lite"/>
    </source>
</evidence>
<keyword evidence="5" id="KW-0808">Transferase</keyword>
<dbReference type="InterPro" id="IPR005599">
    <property type="entry name" value="GPI_mannosylTrfase"/>
</dbReference>
<dbReference type="OrthoDB" id="497541at2759"/>
<dbReference type="GO" id="GO:0000026">
    <property type="term" value="F:alpha-1,2-mannosyltransferase activity"/>
    <property type="evidence" value="ECO:0007669"/>
    <property type="project" value="TreeGrafter"/>
</dbReference>
<evidence type="ECO:0000256" key="6">
    <source>
        <dbReference type="ARBA" id="ARBA00022692"/>
    </source>
</evidence>
<dbReference type="AlphaFoldDB" id="A0A6J2XEG5"/>
<feature type="transmembrane region" description="Helical" evidence="10">
    <location>
        <begin position="212"/>
        <end position="236"/>
    </location>
</feature>
<keyword evidence="9 10" id="KW-0472">Membrane</keyword>
<keyword evidence="8 10" id="KW-1133">Transmembrane helix</keyword>
<evidence type="ECO:0000256" key="5">
    <source>
        <dbReference type="ARBA" id="ARBA00022679"/>
    </source>
</evidence>
<evidence type="ECO:0000256" key="1">
    <source>
        <dbReference type="ARBA" id="ARBA00004477"/>
    </source>
</evidence>
<name>A0A6J2XEG5_SITOR</name>
<feature type="transmembrane region" description="Helical" evidence="10">
    <location>
        <begin position="372"/>
        <end position="398"/>
    </location>
</feature>
<feature type="transmembrane region" description="Helical" evidence="10">
    <location>
        <begin position="342"/>
        <end position="360"/>
    </location>
</feature>
<organism evidence="12 13">
    <name type="scientific">Sitophilus oryzae</name>
    <name type="common">Rice weevil</name>
    <name type="synonym">Curculio oryzae</name>
    <dbReference type="NCBI Taxonomy" id="7048"/>
    <lineage>
        <taxon>Eukaryota</taxon>
        <taxon>Metazoa</taxon>
        <taxon>Ecdysozoa</taxon>
        <taxon>Arthropoda</taxon>
        <taxon>Hexapoda</taxon>
        <taxon>Insecta</taxon>
        <taxon>Pterygota</taxon>
        <taxon>Neoptera</taxon>
        <taxon>Endopterygota</taxon>
        <taxon>Coleoptera</taxon>
        <taxon>Polyphaga</taxon>
        <taxon>Cucujiformia</taxon>
        <taxon>Curculionidae</taxon>
        <taxon>Dryophthorinae</taxon>
        <taxon>Sitophilus</taxon>
    </lineage>
</organism>
<evidence type="ECO:0000256" key="10">
    <source>
        <dbReference type="RuleBase" id="RU363075"/>
    </source>
</evidence>
<dbReference type="InParanoid" id="A0A6J2XEG5"/>
<reference evidence="13" key="1">
    <citation type="submission" date="2025-08" db="UniProtKB">
        <authorList>
            <consortium name="RefSeq"/>
        </authorList>
    </citation>
    <scope>IDENTIFICATION</scope>
    <source>
        <tissue evidence="13">Gonads</tissue>
    </source>
</reference>
<dbReference type="KEGG" id="soy:115877545"/>
<evidence type="ECO:0000256" key="2">
    <source>
        <dbReference type="ARBA" id="ARBA00004922"/>
    </source>
</evidence>
<keyword evidence="4 10" id="KW-0328">Glycosyltransferase</keyword>
<dbReference type="PANTHER" id="PTHR22760:SF2">
    <property type="entry name" value="ALPHA-1,2-MANNOSYLTRANSFERASE ALG9"/>
    <property type="match status" value="1"/>
</dbReference>
<evidence type="ECO:0000256" key="9">
    <source>
        <dbReference type="ARBA" id="ARBA00023136"/>
    </source>
</evidence>
<comment type="similarity">
    <text evidence="3 10">Belongs to the glycosyltransferase 22 family.</text>
</comment>
<feature type="transmembrane region" description="Helical" evidence="10">
    <location>
        <begin position="418"/>
        <end position="440"/>
    </location>
</feature>
<dbReference type="RefSeq" id="XP_030749642.1">
    <property type="nucleotide sequence ID" value="XM_030893782.1"/>
</dbReference>
<feature type="region of interest" description="Disordered" evidence="11">
    <location>
        <begin position="1"/>
        <end position="38"/>
    </location>
</feature>
<feature type="compositionally biased region" description="Basic residues" evidence="11">
    <location>
        <begin position="20"/>
        <end position="31"/>
    </location>
</feature>
<feature type="transmembrane region" description="Helical" evidence="10">
    <location>
        <begin position="308"/>
        <end position="330"/>
    </location>
</feature>
<evidence type="ECO:0000256" key="8">
    <source>
        <dbReference type="ARBA" id="ARBA00022989"/>
    </source>
</evidence>
<dbReference type="GeneID" id="115877545"/>
<dbReference type="GO" id="GO:0005789">
    <property type="term" value="C:endoplasmic reticulum membrane"/>
    <property type="evidence" value="ECO:0007669"/>
    <property type="project" value="UniProtKB-SubCell"/>
</dbReference>
<feature type="transmembrane region" description="Helical" evidence="10">
    <location>
        <begin position="248"/>
        <end position="271"/>
    </location>
</feature>
<dbReference type="GO" id="GO:0006487">
    <property type="term" value="P:protein N-linked glycosylation"/>
    <property type="evidence" value="ECO:0007669"/>
    <property type="project" value="TreeGrafter"/>
</dbReference>
<evidence type="ECO:0000256" key="7">
    <source>
        <dbReference type="ARBA" id="ARBA00022824"/>
    </source>
</evidence>